<sequence>MVIVTHLPDDSATKTAMREGDWSEAEYMSAFTVNQLLLVRADLRGMFGGQQWSPPLVKSPQQRIADEANRQQASSWNAHVTAQMRNAQLALEGR</sequence>
<protein>
    <submittedName>
        <fullName evidence="1">Uncharacterized protein</fullName>
    </submittedName>
</protein>
<comment type="caution">
    <text evidence="1">The sequence shown here is derived from an EMBL/GenBank/DDBJ whole genome shotgun (WGS) entry which is preliminary data.</text>
</comment>
<reference evidence="1 2" key="1">
    <citation type="submission" date="2018-11" db="EMBL/GenBank/DDBJ databases">
        <title>Draft genome sequence of Gordonia sp. RS15-1S isolated from rice stems.</title>
        <authorList>
            <person name="Muangham S."/>
        </authorList>
    </citation>
    <scope>NUCLEOTIDE SEQUENCE [LARGE SCALE GENOMIC DNA]</scope>
    <source>
        <strain evidence="1 2">RS15-1S</strain>
    </source>
</reference>
<organism evidence="1 2">
    <name type="scientific">Gordonia oryzae</name>
    <dbReference type="NCBI Taxonomy" id="2487349"/>
    <lineage>
        <taxon>Bacteria</taxon>
        <taxon>Bacillati</taxon>
        <taxon>Actinomycetota</taxon>
        <taxon>Actinomycetes</taxon>
        <taxon>Mycobacteriales</taxon>
        <taxon>Gordoniaceae</taxon>
        <taxon>Gordonia</taxon>
    </lineage>
</organism>
<proteinExistence type="predicted"/>
<keyword evidence="2" id="KW-1185">Reference proteome</keyword>
<accession>A0A3N4GS71</accession>
<dbReference type="AlphaFoldDB" id="A0A3N4GS71"/>
<evidence type="ECO:0000313" key="1">
    <source>
        <dbReference type="EMBL" id="RPA65813.1"/>
    </source>
</evidence>
<dbReference type="EMBL" id="RKMH01000002">
    <property type="protein sequence ID" value="RPA65813.1"/>
    <property type="molecule type" value="Genomic_DNA"/>
</dbReference>
<gene>
    <name evidence="1" type="ORF">EF294_03490</name>
</gene>
<evidence type="ECO:0000313" key="2">
    <source>
        <dbReference type="Proteomes" id="UP000267536"/>
    </source>
</evidence>
<name>A0A3N4GS71_9ACTN</name>
<dbReference type="Proteomes" id="UP000267536">
    <property type="component" value="Unassembled WGS sequence"/>
</dbReference>